<dbReference type="InterPro" id="IPR015621">
    <property type="entry name" value="IL-1_rcpt_fam"/>
</dbReference>
<dbReference type="Pfam" id="PF01582">
    <property type="entry name" value="TIR"/>
    <property type="match status" value="1"/>
</dbReference>
<dbReference type="PANTHER" id="PTHR11890:SF23">
    <property type="entry name" value="INTERLEUKIN-18 RECEPTOR ACCESSORY PROTEIN"/>
    <property type="match status" value="1"/>
</dbReference>
<protein>
    <recommendedName>
        <fullName evidence="4">TIR domain-containing protein</fullName>
    </recommendedName>
</protein>
<keyword evidence="2" id="KW-0325">Glycoprotein</keyword>
<keyword evidence="6" id="KW-1185">Reference proteome</keyword>
<evidence type="ECO:0000313" key="5">
    <source>
        <dbReference type="EMBL" id="KAK7898338.1"/>
    </source>
</evidence>
<keyword evidence="3" id="KW-0393">Immunoglobulin domain</keyword>
<feature type="domain" description="TIR" evidence="4">
    <location>
        <begin position="41"/>
        <end position="190"/>
    </location>
</feature>
<name>A0AAW0NGE1_9GOBI</name>
<organism evidence="5 6">
    <name type="scientific">Mugilogobius chulae</name>
    <name type="common">yellowstripe goby</name>
    <dbReference type="NCBI Taxonomy" id="88201"/>
    <lineage>
        <taxon>Eukaryota</taxon>
        <taxon>Metazoa</taxon>
        <taxon>Chordata</taxon>
        <taxon>Craniata</taxon>
        <taxon>Vertebrata</taxon>
        <taxon>Euteleostomi</taxon>
        <taxon>Actinopterygii</taxon>
        <taxon>Neopterygii</taxon>
        <taxon>Teleostei</taxon>
        <taxon>Neoteleostei</taxon>
        <taxon>Acanthomorphata</taxon>
        <taxon>Gobiaria</taxon>
        <taxon>Gobiiformes</taxon>
        <taxon>Gobioidei</taxon>
        <taxon>Gobiidae</taxon>
        <taxon>Gobionellinae</taxon>
        <taxon>Mugilogobius</taxon>
    </lineage>
</organism>
<dbReference type="PROSITE" id="PS50104">
    <property type="entry name" value="TIR"/>
    <property type="match status" value="1"/>
</dbReference>
<evidence type="ECO:0000256" key="2">
    <source>
        <dbReference type="ARBA" id="ARBA00023180"/>
    </source>
</evidence>
<sequence>MFVGSTAVRGVFGIVVRVKWMEIQLILKSRWTFCKPDVDRKDFDVFLSYVWKTSSSGRVYSLKYTIMVDGAFPFSLDPLQVEVPSERLELLLPHVLEDQWGYRLCLLERDYLPGGVYTKDVVNAIHRSHVLICLLSAEYLSDNNAVFVLESGVQSLLQNSGIKLQLIWTNRAPVSSCSWTRHFLLSFRKP</sequence>
<dbReference type="GO" id="GO:0042008">
    <property type="term" value="F:interleukin-18 receptor activity"/>
    <property type="evidence" value="ECO:0007669"/>
    <property type="project" value="TreeGrafter"/>
</dbReference>
<keyword evidence="1" id="KW-1015">Disulfide bond</keyword>
<dbReference type="InterPro" id="IPR000157">
    <property type="entry name" value="TIR_dom"/>
</dbReference>
<dbReference type="AlphaFoldDB" id="A0AAW0NGE1"/>
<evidence type="ECO:0000259" key="4">
    <source>
        <dbReference type="PROSITE" id="PS50104"/>
    </source>
</evidence>
<gene>
    <name evidence="5" type="ORF">WMY93_019191</name>
</gene>
<dbReference type="InterPro" id="IPR035897">
    <property type="entry name" value="Toll_tir_struct_dom_sf"/>
</dbReference>
<accession>A0AAW0NGE1</accession>
<dbReference type="SUPFAM" id="SSF52200">
    <property type="entry name" value="Toll/Interleukin receptor TIR domain"/>
    <property type="match status" value="1"/>
</dbReference>
<comment type="caution">
    <text evidence="5">The sequence shown here is derived from an EMBL/GenBank/DDBJ whole genome shotgun (WGS) entry which is preliminary data.</text>
</comment>
<dbReference type="Gene3D" id="3.40.50.10140">
    <property type="entry name" value="Toll/interleukin-1 receptor homology (TIR) domain"/>
    <property type="match status" value="1"/>
</dbReference>
<dbReference type="EMBL" id="JBBPFD010000014">
    <property type="protein sequence ID" value="KAK7898338.1"/>
    <property type="molecule type" value="Genomic_DNA"/>
</dbReference>
<dbReference type="Proteomes" id="UP001460270">
    <property type="component" value="Unassembled WGS sequence"/>
</dbReference>
<proteinExistence type="predicted"/>
<reference evidence="6" key="1">
    <citation type="submission" date="2024-04" db="EMBL/GenBank/DDBJ databases">
        <title>Salinicola lusitanus LLJ914,a marine bacterium isolated from the Okinawa Trough.</title>
        <authorList>
            <person name="Li J."/>
        </authorList>
    </citation>
    <scope>NUCLEOTIDE SEQUENCE [LARGE SCALE GENOMIC DNA]</scope>
</reference>
<evidence type="ECO:0000256" key="3">
    <source>
        <dbReference type="ARBA" id="ARBA00023319"/>
    </source>
</evidence>
<evidence type="ECO:0000256" key="1">
    <source>
        <dbReference type="ARBA" id="ARBA00023157"/>
    </source>
</evidence>
<evidence type="ECO:0000313" key="6">
    <source>
        <dbReference type="Proteomes" id="UP001460270"/>
    </source>
</evidence>
<dbReference type="PANTHER" id="PTHR11890">
    <property type="entry name" value="INTERLEUKIN-1 RECEPTOR FAMILY MEMBER"/>
    <property type="match status" value="1"/>
</dbReference>